<feature type="non-terminal residue" evidence="1">
    <location>
        <position position="1"/>
    </location>
</feature>
<sequence>GDNGLAPLIENGLEHDVPGRAVYPRERRPDVASVAIRTLAPAC</sequence>
<gene>
    <name evidence="1" type="ORF">Tci_926895</name>
</gene>
<dbReference type="EMBL" id="BKCJ011811883">
    <property type="protein sequence ID" value="GFD54926.1"/>
    <property type="molecule type" value="Genomic_DNA"/>
</dbReference>
<accession>A0A699XAQ7</accession>
<reference evidence="1" key="1">
    <citation type="journal article" date="2019" name="Sci. Rep.">
        <title>Draft genome of Tanacetum cinerariifolium, the natural source of mosquito coil.</title>
        <authorList>
            <person name="Yamashiro T."/>
            <person name="Shiraishi A."/>
            <person name="Satake H."/>
            <person name="Nakayama K."/>
        </authorList>
    </citation>
    <scope>NUCLEOTIDE SEQUENCE</scope>
</reference>
<evidence type="ECO:0000313" key="1">
    <source>
        <dbReference type="EMBL" id="GFD54926.1"/>
    </source>
</evidence>
<organism evidence="1">
    <name type="scientific">Tanacetum cinerariifolium</name>
    <name type="common">Dalmatian daisy</name>
    <name type="synonym">Chrysanthemum cinerariifolium</name>
    <dbReference type="NCBI Taxonomy" id="118510"/>
    <lineage>
        <taxon>Eukaryota</taxon>
        <taxon>Viridiplantae</taxon>
        <taxon>Streptophyta</taxon>
        <taxon>Embryophyta</taxon>
        <taxon>Tracheophyta</taxon>
        <taxon>Spermatophyta</taxon>
        <taxon>Magnoliopsida</taxon>
        <taxon>eudicotyledons</taxon>
        <taxon>Gunneridae</taxon>
        <taxon>Pentapetalae</taxon>
        <taxon>asterids</taxon>
        <taxon>campanulids</taxon>
        <taxon>Asterales</taxon>
        <taxon>Asteraceae</taxon>
        <taxon>Asteroideae</taxon>
        <taxon>Anthemideae</taxon>
        <taxon>Anthemidinae</taxon>
        <taxon>Tanacetum</taxon>
    </lineage>
</organism>
<proteinExistence type="predicted"/>
<dbReference type="AlphaFoldDB" id="A0A699XAQ7"/>
<name>A0A699XAQ7_TANCI</name>
<comment type="caution">
    <text evidence="1">The sequence shown here is derived from an EMBL/GenBank/DDBJ whole genome shotgun (WGS) entry which is preliminary data.</text>
</comment>
<protein>
    <submittedName>
        <fullName evidence="1">Uncharacterized protein</fullName>
    </submittedName>
</protein>